<dbReference type="RefSeq" id="XP_013437297.1">
    <property type="nucleotide sequence ID" value="XM_013581843.1"/>
</dbReference>
<evidence type="ECO:0000313" key="2">
    <source>
        <dbReference type="EMBL" id="CDJ68830.1"/>
    </source>
</evidence>
<organism evidence="2 3">
    <name type="scientific">Eimeria necatrix</name>
    <dbReference type="NCBI Taxonomy" id="51315"/>
    <lineage>
        <taxon>Eukaryota</taxon>
        <taxon>Sar</taxon>
        <taxon>Alveolata</taxon>
        <taxon>Apicomplexa</taxon>
        <taxon>Conoidasida</taxon>
        <taxon>Coccidia</taxon>
        <taxon>Eucoccidiorida</taxon>
        <taxon>Eimeriorina</taxon>
        <taxon>Eimeriidae</taxon>
        <taxon>Eimeria</taxon>
    </lineage>
</organism>
<keyword evidence="3" id="KW-1185">Reference proteome</keyword>
<feature type="region of interest" description="Disordered" evidence="1">
    <location>
        <begin position="49"/>
        <end position="125"/>
    </location>
</feature>
<feature type="region of interest" description="Disordered" evidence="1">
    <location>
        <begin position="384"/>
        <end position="436"/>
    </location>
</feature>
<dbReference type="VEuPathDB" id="ToxoDB:ENH_00065590"/>
<reference evidence="2" key="1">
    <citation type="submission" date="2013-10" db="EMBL/GenBank/DDBJ databases">
        <title>Genomic analysis of the causative agents of coccidiosis in chickens.</title>
        <authorList>
            <person name="Reid A.J."/>
            <person name="Blake D."/>
            <person name="Billington K."/>
            <person name="Browne H."/>
            <person name="Dunn M."/>
            <person name="Hung S."/>
            <person name="Kawahara F."/>
            <person name="Miranda-Saavedra D."/>
            <person name="Mourier T."/>
            <person name="Nagra H."/>
            <person name="Otto T.D."/>
            <person name="Rawlings N."/>
            <person name="Sanchez A."/>
            <person name="Sanders M."/>
            <person name="Subramaniam C."/>
            <person name="Tay Y."/>
            <person name="Dear P."/>
            <person name="Doerig C."/>
            <person name="Gruber A."/>
            <person name="Parkinson J."/>
            <person name="Shirley M."/>
            <person name="Wan K.L."/>
            <person name="Berriman M."/>
            <person name="Tomley F."/>
            <person name="Pain A."/>
        </authorList>
    </citation>
    <scope>NUCLEOTIDE SEQUENCE [LARGE SCALE GENOMIC DNA]</scope>
    <source>
        <strain evidence="2">Houghton</strain>
    </source>
</reference>
<feature type="compositionally biased region" description="Low complexity" evidence="1">
    <location>
        <begin position="384"/>
        <end position="414"/>
    </location>
</feature>
<feature type="region of interest" description="Disordered" evidence="1">
    <location>
        <begin position="241"/>
        <end position="264"/>
    </location>
</feature>
<evidence type="ECO:0000313" key="3">
    <source>
        <dbReference type="Proteomes" id="UP000030754"/>
    </source>
</evidence>
<reference evidence="2" key="2">
    <citation type="submission" date="2013-10" db="EMBL/GenBank/DDBJ databases">
        <authorList>
            <person name="Aslett M."/>
        </authorList>
    </citation>
    <scope>NUCLEOTIDE SEQUENCE [LARGE SCALE GENOMIC DNA]</scope>
    <source>
        <strain evidence="2">Houghton</strain>
    </source>
</reference>
<evidence type="ECO:0000256" key="1">
    <source>
        <dbReference type="SAM" id="MobiDB-lite"/>
    </source>
</evidence>
<dbReference type="GeneID" id="25476696"/>
<feature type="compositionally biased region" description="Low complexity" evidence="1">
    <location>
        <begin position="116"/>
        <end position="125"/>
    </location>
</feature>
<dbReference type="Proteomes" id="UP000030754">
    <property type="component" value="Unassembled WGS sequence"/>
</dbReference>
<dbReference type="OrthoDB" id="346841at2759"/>
<dbReference type="AlphaFoldDB" id="U6N4G1"/>
<dbReference type="EMBL" id="HG725606">
    <property type="protein sequence ID" value="CDJ68830.1"/>
    <property type="molecule type" value="Genomic_DNA"/>
</dbReference>
<sequence length="842" mass="90280">MPLQEAAAPAPVAAGLTPHLCNKKWDTLYPPHVLGEVLKEIKRSMQKDETAVAQVPATGDSEDKQQRQQILAQQMKQHHHISMQTPAATPPTQPTQIAEERQAADSEEPLADPCEQQQQIQPQQQLLQQQVQLPLQQLQRHAPVPPEMHRISAREIANATIPIWESSTTSTALPAVAATATAAPAGSGAGDSPCVLAFLPGLSHAYSPTSQGSTAAPQTPQGELGFDAAAATAAAAKNSAVKQGSIQQSQQQPLPFLPPQHGDTARSSLEFIEWGRHTANTADPTAVAATAGNTQEYRKQDSSLLQLPNVETQTPCSTSSQCGEVSHGAACVGDDIPAKPSDSSVVAVAGAAGALATAAATPAATHWQTSWPDDPLDHSLCRSGSVSLSSSLGEPSNLEDSFSTSASAAPATPAVRNNKGSIRTPPDGTTFTSTAIRPEVKLCGGAPGDVAVAGGLEESRDWPLPSTTADTAVTALQKRDTATPIVSLARLDLWQSTEQQEPQEQQQQQPQQLKRQLLCPVESQLASAFTCWGPTDGQHQQLQRQQQERTAFYRELASKQKHLKQHLQPPNRQQSDLPEDSLEIFRSQQDPKQQQQQLEELLLLGHQMHRDSSLCVQQGAVAPRLQQQQEEQQHEQQQGCLCKGRHEPAKQTSVANSAKRASLLLPRLPPSLPPLAPGWERTCDRSHLTSLLITLPLNLPFGRILKFGSGDSSTSAVSAEFTNNSSNTSSQSLGVKKSYYIFSPTLHPAAHTLFSHAGGICDTFAASLQMELAIIYVPCLLVPLVAAAFNTLGQQLLPQLHEPLRLRCWGLQERNAPGRFGGKVLTVSCSVEGVSKIPLVLI</sequence>
<gene>
    <name evidence="2" type="ORF">ENH_00065590</name>
</gene>
<name>U6N4G1_9EIME</name>
<protein>
    <submittedName>
        <fullName evidence="2">Uncharacterized protein</fullName>
    </submittedName>
</protein>
<proteinExistence type="predicted"/>
<accession>U6N4G1</accession>